<feature type="transmembrane region" description="Helical" evidence="1">
    <location>
        <begin position="235"/>
        <end position="256"/>
    </location>
</feature>
<evidence type="ECO:0000256" key="1">
    <source>
        <dbReference type="SAM" id="Phobius"/>
    </source>
</evidence>
<evidence type="ECO:0000313" key="2">
    <source>
        <dbReference type="EMBL" id="PTB70847.1"/>
    </source>
</evidence>
<keyword evidence="1" id="KW-0472">Membrane</keyword>
<dbReference type="EMBL" id="KZ680207">
    <property type="protein sequence ID" value="PTB70847.1"/>
    <property type="molecule type" value="Genomic_DNA"/>
</dbReference>
<evidence type="ECO:0000313" key="3">
    <source>
        <dbReference type="Proteomes" id="UP000241546"/>
    </source>
</evidence>
<dbReference type="AlphaFoldDB" id="A0A2T4BNF9"/>
<keyword evidence="1" id="KW-1133">Transmembrane helix</keyword>
<sequence>MSSTIDVSQCPPGNSDLYGVGVRVGLYAQWTATLLATLFEPRTESTYRIANLIIQTSIFIGLCTQSRPGDSLIGAVVTQYLLFGSLSSLTGDGISHLSHFSGIFRVVFYTAVSSYGCWFWFRGIDDMSVAACPQHVAFFGRVSLYGWFRTLGKVLAVVGVVLCVASLVWSVYATTARFNKGIREGFKRRDKARPQVELALLVLSMALIGMSIYLVEHLITVNDIQDVGIDEIGTVGQLIPLLAGGLACGLTAWRVVTHRLFMRPRCWFLFGYHL</sequence>
<accession>A0A2T4BNF9</accession>
<feature type="transmembrane region" description="Helical" evidence="1">
    <location>
        <begin position="102"/>
        <end position="121"/>
    </location>
</feature>
<organism evidence="2 3">
    <name type="scientific">Trichoderma citrinoviride</name>
    <dbReference type="NCBI Taxonomy" id="58853"/>
    <lineage>
        <taxon>Eukaryota</taxon>
        <taxon>Fungi</taxon>
        <taxon>Dikarya</taxon>
        <taxon>Ascomycota</taxon>
        <taxon>Pezizomycotina</taxon>
        <taxon>Sordariomycetes</taxon>
        <taxon>Hypocreomycetidae</taxon>
        <taxon>Hypocreales</taxon>
        <taxon>Hypocreaceae</taxon>
        <taxon>Trichoderma</taxon>
    </lineage>
</organism>
<protein>
    <submittedName>
        <fullName evidence="2">Uncharacterized protein</fullName>
    </submittedName>
</protein>
<keyword evidence="1" id="KW-0812">Transmembrane</keyword>
<name>A0A2T4BNF9_9HYPO</name>
<dbReference type="Proteomes" id="UP000241546">
    <property type="component" value="Unassembled WGS sequence"/>
</dbReference>
<dbReference type="GeneID" id="36601284"/>
<dbReference type="OrthoDB" id="3945378at2759"/>
<feature type="transmembrane region" description="Helical" evidence="1">
    <location>
        <begin position="154"/>
        <end position="175"/>
    </location>
</feature>
<dbReference type="RefSeq" id="XP_024754167.1">
    <property type="nucleotide sequence ID" value="XM_024893166.1"/>
</dbReference>
<feature type="transmembrane region" description="Helical" evidence="1">
    <location>
        <begin position="196"/>
        <end position="215"/>
    </location>
</feature>
<reference evidence="3" key="1">
    <citation type="submission" date="2016-07" db="EMBL/GenBank/DDBJ databases">
        <title>Multiple horizontal gene transfer events from other fungi enriched the ability of initially mycotrophic Trichoderma (Ascomycota) to feed on dead plant biomass.</title>
        <authorList>
            <consortium name="DOE Joint Genome Institute"/>
            <person name="Atanasova L."/>
            <person name="Chenthamara K."/>
            <person name="Zhang J."/>
            <person name="Grujic M."/>
            <person name="Henrissat B."/>
            <person name="Kuo A."/>
            <person name="Aerts A."/>
            <person name="Salamov A."/>
            <person name="Lipzen A."/>
            <person name="Labutti K."/>
            <person name="Barry K."/>
            <person name="Miao Y."/>
            <person name="Rahimi M.J."/>
            <person name="Shen Q."/>
            <person name="Grigoriev I.V."/>
            <person name="Kubicek C.P."/>
            <person name="Druzhinina I.S."/>
        </authorList>
    </citation>
    <scope>NUCLEOTIDE SEQUENCE [LARGE SCALE GENOMIC DNA]</scope>
    <source>
        <strain evidence="3">TUCIM 6016</strain>
    </source>
</reference>
<keyword evidence="3" id="KW-1185">Reference proteome</keyword>
<gene>
    <name evidence="2" type="ORF">BBK36DRAFT_1137497</name>
</gene>
<proteinExistence type="predicted"/>